<comment type="similarity">
    <text evidence="1">Belongs to the Rho family.</text>
</comment>
<dbReference type="Pfam" id="PF07497">
    <property type="entry name" value="Rho_RNA_bind"/>
    <property type="match status" value="1"/>
</dbReference>
<dbReference type="InterPro" id="IPR011129">
    <property type="entry name" value="CSD"/>
</dbReference>
<evidence type="ECO:0000313" key="4">
    <source>
        <dbReference type="EMBL" id="KKS80799.1"/>
    </source>
</evidence>
<proteinExistence type="inferred from homology"/>
<dbReference type="SUPFAM" id="SSF52540">
    <property type="entry name" value="P-loop containing nucleoside triphosphate hydrolases"/>
    <property type="match status" value="1"/>
</dbReference>
<dbReference type="InterPro" id="IPR004665">
    <property type="entry name" value="Term_rho"/>
</dbReference>
<dbReference type="AlphaFoldDB" id="A0A0G1C5V3"/>
<evidence type="ECO:0000313" key="5">
    <source>
        <dbReference type="Proteomes" id="UP000034611"/>
    </source>
</evidence>
<dbReference type="GO" id="GO:0003723">
    <property type="term" value="F:RNA binding"/>
    <property type="evidence" value="ECO:0007669"/>
    <property type="project" value="UniProtKB-UniRule"/>
</dbReference>
<dbReference type="PATRIC" id="fig|1618585.3.peg.138"/>
<reference evidence="4 5" key="1">
    <citation type="journal article" date="2015" name="Nature">
        <title>rRNA introns, odd ribosomes, and small enigmatic genomes across a large radiation of phyla.</title>
        <authorList>
            <person name="Brown C.T."/>
            <person name="Hug L.A."/>
            <person name="Thomas B.C."/>
            <person name="Sharon I."/>
            <person name="Castelle C.J."/>
            <person name="Singh A."/>
            <person name="Wilkins M.J."/>
            <person name="Williams K.H."/>
            <person name="Banfield J.F."/>
        </authorList>
    </citation>
    <scope>NUCLEOTIDE SEQUENCE [LARGE SCALE GENOMIC DNA]</scope>
</reference>
<dbReference type="EMBL" id="LCEY01000008">
    <property type="protein sequence ID" value="KKS80799.1"/>
    <property type="molecule type" value="Genomic_DNA"/>
</dbReference>
<evidence type="ECO:0000259" key="3">
    <source>
        <dbReference type="PROSITE" id="PS51856"/>
    </source>
</evidence>
<sequence>MVAKKSEDTAQKEKSSVSELVGKPAVETIKEDIPEESSFPVPNLVGQASGLVVDERVLPDSGLPTEFVEGILDIANEGSGLLRPKFAASEHDIYISASQIRRFNLRVGDLVGGQARRPKENERYWGLLKVEKVNGIPIEEMGERANYDDLLAVYPDAQIQLATEKDILTTRVIDLISPIGFGQRALIVSPPKAGKTWLLKDIISGIAK</sequence>
<dbReference type="SUPFAM" id="SSF50249">
    <property type="entry name" value="Nucleic acid-binding proteins"/>
    <property type="match status" value="1"/>
</dbReference>
<feature type="region of interest" description="Disordered" evidence="2">
    <location>
        <begin position="1"/>
        <end position="21"/>
    </location>
</feature>
<accession>A0A0G1C5V3</accession>
<dbReference type="GO" id="GO:0005524">
    <property type="term" value="F:ATP binding"/>
    <property type="evidence" value="ECO:0007669"/>
    <property type="project" value="InterPro"/>
</dbReference>
<dbReference type="PROSITE" id="PS51856">
    <property type="entry name" value="RHO_RNA_BD"/>
    <property type="match status" value="1"/>
</dbReference>
<feature type="non-terminal residue" evidence="4">
    <location>
        <position position="208"/>
    </location>
</feature>
<dbReference type="CDD" id="cd04459">
    <property type="entry name" value="Rho_CSD"/>
    <property type="match status" value="1"/>
</dbReference>
<keyword evidence="1" id="KW-0694">RNA-binding</keyword>
<dbReference type="GO" id="GO:0008186">
    <property type="term" value="F:ATP-dependent activity, acting on RNA"/>
    <property type="evidence" value="ECO:0007669"/>
    <property type="project" value="InterPro"/>
</dbReference>
<evidence type="ECO:0000256" key="1">
    <source>
        <dbReference type="PROSITE-ProRule" id="PRU01203"/>
    </source>
</evidence>
<name>A0A0G1C5V3_9BACT</name>
<evidence type="ECO:0000256" key="2">
    <source>
        <dbReference type="SAM" id="MobiDB-lite"/>
    </source>
</evidence>
<dbReference type="Proteomes" id="UP000034611">
    <property type="component" value="Unassembled WGS sequence"/>
</dbReference>
<feature type="compositionally biased region" description="Basic and acidic residues" evidence="2">
    <location>
        <begin position="1"/>
        <end position="16"/>
    </location>
</feature>
<dbReference type="GO" id="GO:0006353">
    <property type="term" value="P:DNA-templated transcription termination"/>
    <property type="evidence" value="ECO:0007669"/>
    <property type="project" value="InterPro"/>
</dbReference>
<protein>
    <submittedName>
        <fullName evidence="4">Transcription termination factor Rho, transcription termination factor Rho</fullName>
    </submittedName>
</protein>
<dbReference type="Gene3D" id="3.40.50.300">
    <property type="entry name" value="P-loop containing nucleotide triphosphate hydrolases"/>
    <property type="match status" value="1"/>
</dbReference>
<dbReference type="InterPro" id="IPR011113">
    <property type="entry name" value="Rho_RNA-bd"/>
</dbReference>
<dbReference type="InterPro" id="IPR027417">
    <property type="entry name" value="P-loop_NTPase"/>
</dbReference>
<organism evidence="4 5">
    <name type="scientific">Candidatus Woesebacteria bacterium GW2011_GWC1_43_10b</name>
    <dbReference type="NCBI Taxonomy" id="1618585"/>
    <lineage>
        <taxon>Bacteria</taxon>
        <taxon>Candidatus Woeseibacteriota</taxon>
    </lineage>
</organism>
<comment type="caution">
    <text evidence="4">The sequence shown here is derived from an EMBL/GenBank/DDBJ whole genome shotgun (WGS) entry which is preliminary data.</text>
</comment>
<dbReference type="InterPro" id="IPR012340">
    <property type="entry name" value="NA-bd_OB-fold"/>
</dbReference>
<dbReference type="SMART" id="SM00357">
    <property type="entry name" value="CSP"/>
    <property type="match status" value="1"/>
</dbReference>
<dbReference type="PANTHER" id="PTHR46425">
    <property type="entry name" value="TRANSCRIPTION TERMINATION FACTOR RHO"/>
    <property type="match status" value="1"/>
</dbReference>
<dbReference type="Gene3D" id="2.40.50.140">
    <property type="entry name" value="Nucleic acid-binding proteins"/>
    <property type="match status" value="1"/>
</dbReference>
<dbReference type="PANTHER" id="PTHR46425:SF1">
    <property type="entry name" value="TRANSCRIPTION TERMINATION FACTOR RHO"/>
    <property type="match status" value="1"/>
</dbReference>
<feature type="domain" description="Rho RNA-BD" evidence="3">
    <location>
        <begin position="65"/>
        <end position="137"/>
    </location>
</feature>
<gene>
    <name evidence="4" type="ORF">UV56_C0008G0007</name>
</gene>